<proteinExistence type="predicted"/>
<dbReference type="EMBL" id="MT142515">
    <property type="protein sequence ID" value="QJA83664.1"/>
    <property type="molecule type" value="Genomic_DNA"/>
</dbReference>
<name>A0A6H1ZKQ9_9ZZZZ</name>
<evidence type="ECO:0000313" key="2">
    <source>
        <dbReference type="EMBL" id="QJA83664.1"/>
    </source>
</evidence>
<reference evidence="1" key="1">
    <citation type="submission" date="2020-03" db="EMBL/GenBank/DDBJ databases">
        <title>The deep terrestrial virosphere.</title>
        <authorList>
            <person name="Holmfeldt K."/>
            <person name="Nilsson E."/>
            <person name="Simone D."/>
            <person name="Lopez-Fernandez M."/>
            <person name="Wu X."/>
            <person name="de Brujin I."/>
            <person name="Lundin D."/>
            <person name="Andersson A."/>
            <person name="Bertilsson S."/>
            <person name="Dopson M."/>
        </authorList>
    </citation>
    <scope>NUCLEOTIDE SEQUENCE</scope>
    <source>
        <strain evidence="2">MM415A00269</strain>
        <strain evidence="1">TM448A00755</strain>
    </source>
</reference>
<protein>
    <submittedName>
        <fullName evidence="1">Uncharacterized protein</fullName>
    </submittedName>
</protein>
<dbReference type="EMBL" id="MT144062">
    <property type="protein sequence ID" value="QJA47907.1"/>
    <property type="molecule type" value="Genomic_DNA"/>
</dbReference>
<evidence type="ECO:0000313" key="1">
    <source>
        <dbReference type="EMBL" id="QJA47907.1"/>
    </source>
</evidence>
<dbReference type="AlphaFoldDB" id="A0A6H1ZKQ9"/>
<accession>A0A6H1ZKQ9</accession>
<gene>
    <name evidence="2" type="ORF">MM415A00269_0032</name>
    <name evidence="1" type="ORF">TM448A00755_0020</name>
</gene>
<organism evidence="1">
    <name type="scientific">viral metagenome</name>
    <dbReference type="NCBI Taxonomy" id="1070528"/>
    <lineage>
        <taxon>unclassified sequences</taxon>
        <taxon>metagenomes</taxon>
        <taxon>organismal metagenomes</taxon>
    </lineage>
</organism>
<sequence>MKVEILNTLKGSSLWRKGLVFDDAMAPIPGDILREAKSGHQAVRVITDQAVAEKPIAAVETEIEIIESVEEETDAVWGVLPKASEDPLQERISETIPEMEESIQKETSKFQCKLCPWEGKTAPALKRHNTLVHK</sequence>